<dbReference type="InterPro" id="IPR025272">
    <property type="entry name" value="SocA_Panacea"/>
</dbReference>
<dbReference type="Pfam" id="PF13274">
    <property type="entry name" value="SocA_Panacea"/>
    <property type="match status" value="1"/>
</dbReference>
<gene>
    <name evidence="2" type="ORF">UV05_C0012G0007</name>
</gene>
<dbReference type="Gene3D" id="1.10.260.40">
    <property type="entry name" value="lambda repressor-like DNA-binding domains"/>
    <property type="match status" value="1"/>
</dbReference>
<dbReference type="GO" id="GO:0003677">
    <property type="term" value="F:DNA binding"/>
    <property type="evidence" value="ECO:0007669"/>
    <property type="project" value="InterPro"/>
</dbReference>
<protein>
    <submittedName>
        <fullName evidence="2">Helix-turn-helix domain protein</fullName>
    </submittedName>
</protein>
<evidence type="ECO:0000313" key="3">
    <source>
        <dbReference type="Proteomes" id="UP000034875"/>
    </source>
</evidence>
<reference evidence="2 3" key="1">
    <citation type="journal article" date="2015" name="Nature">
        <title>rRNA introns, odd ribosomes, and small enigmatic genomes across a large radiation of phyla.</title>
        <authorList>
            <person name="Brown C.T."/>
            <person name="Hug L.A."/>
            <person name="Thomas B.C."/>
            <person name="Sharon I."/>
            <person name="Castelle C.J."/>
            <person name="Singh A."/>
            <person name="Wilkins M.J."/>
            <person name="Williams K.H."/>
            <person name="Banfield J.F."/>
        </authorList>
    </citation>
    <scope>NUCLEOTIDE SEQUENCE [LARGE SCALE GENOMIC DNA]</scope>
</reference>
<dbReference type="CDD" id="cd00093">
    <property type="entry name" value="HTH_XRE"/>
    <property type="match status" value="1"/>
</dbReference>
<feature type="domain" description="HTH cro/C1-type" evidence="1">
    <location>
        <begin position="9"/>
        <end position="63"/>
    </location>
</feature>
<name>A0A0G1C353_9BACT</name>
<dbReference type="SUPFAM" id="SSF47413">
    <property type="entry name" value="lambda repressor-like DNA-binding domains"/>
    <property type="match status" value="1"/>
</dbReference>
<sequence length="224" mass="25869">MINKYAPFIKALRTKRGLSQAELAIKLGMSRPSYIAIEQGKRELTIGEFEKLPGILGVSREELEGGETPDYEKYKQMILAFLRMGGRMTKTKLAKLLYFADFGWFYYHLESMSGMQYRKIQYGPVADSYFRIIDEMFDGGEIDITQTKEGAMLISQTRSGAKIDLTKINKEEKVLVEKIGEKWKDKKTSEIVDFTHKQFPYLFANDNDIVSYDVFTQENPDEVF</sequence>
<dbReference type="InterPro" id="IPR001387">
    <property type="entry name" value="Cro/C1-type_HTH"/>
</dbReference>
<dbReference type="EMBL" id="LCCZ01000012">
    <property type="protein sequence ID" value="KKS44078.1"/>
    <property type="molecule type" value="Genomic_DNA"/>
</dbReference>
<dbReference type="AlphaFoldDB" id="A0A0G1C353"/>
<dbReference type="Proteomes" id="UP000034875">
    <property type="component" value="Unassembled WGS sequence"/>
</dbReference>
<dbReference type="InterPro" id="IPR010982">
    <property type="entry name" value="Lambda_DNA-bd_dom_sf"/>
</dbReference>
<dbReference type="PROSITE" id="PS50943">
    <property type="entry name" value="HTH_CROC1"/>
    <property type="match status" value="1"/>
</dbReference>
<accession>A0A0G1C353</accession>
<proteinExistence type="predicted"/>
<dbReference type="SMART" id="SM00530">
    <property type="entry name" value="HTH_XRE"/>
    <property type="match status" value="1"/>
</dbReference>
<evidence type="ECO:0000313" key="2">
    <source>
        <dbReference type="EMBL" id="KKS44078.1"/>
    </source>
</evidence>
<evidence type="ECO:0000259" key="1">
    <source>
        <dbReference type="PROSITE" id="PS50943"/>
    </source>
</evidence>
<dbReference type="Pfam" id="PF01381">
    <property type="entry name" value="HTH_3"/>
    <property type="match status" value="1"/>
</dbReference>
<comment type="caution">
    <text evidence="2">The sequence shown here is derived from an EMBL/GenBank/DDBJ whole genome shotgun (WGS) entry which is preliminary data.</text>
</comment>
<organism evidence="2 3">
    <name type="scientific">candidate division CPR1 bacterium GW2011_GWA2_42_17</name>
    <dbReference type="NCBI Taxonomy" id="1618341"/>
    <lineage>
        <taxon>Bacteria</taxon>
        <taxon>candidate division CPR1</taxon>
    </lineage>
</organism>